<dbReference type="InterPro" id="IPR001754">
    <property type="entry name" value="OMPdeCOase_dom"/>
</dbReference>
<evidence type="ECO:0000256" key="4">
    <source>
        <dbReference type="ARBA" id="ARBA00022975"/>
    </source>
</evidence>
<dbReference type="SUPFAM" id="SSF51366">
    <property type="entry name" value="Ribulose-phoshate binding barrel"/>
    <property type="match status" value="1"/>
</dbReference>
<dbReference type="InterPro" id="IPR018089">
    <property type="entry name" value="OMPdecase_AS"/>
</dbReference>
<evidence type="ECO:0000256" key="6">
    <source>
        <dbReference type="ARBA" id="ARBA00049157"/>
    </source>
</evidence>
<dbReference type="Proteomes" id="UP000053911">
    <property type="component" value="Unassembled WGS sequence"/>
</dbReference>
<dbReference type="Pfam" id="PF00215">
    <property type="entry name" value="OMPdecase"/>
    <property type="match status" value="1"/>
</dbReference>
<dbReference type="Gene3D" id="3.20.20.70">
    <property type="entry name" value="Aldolase class I"/>
    <property type="match status" value="1"/>
</dbReference>
<comment type="caution">
    <text evidence="9">The sequence shown here is derived from an EMBL/GenBank/DDBJ whole genome shotgun (WGS) entry which is preliminary data.</text>
</comment>
<evidence type="ECO:0000256" key="5">
    <source>
        <dbReference type="ARBA" id="ARBA00023239"/>
    </source>
</evidence>
<dbReference type="RefSeq" id="WP_283217294.1">
    <property type="nucleotide sequence ID" value="NZ_LGFD01000005.1"/>
</dbReference>
<sequence length="250" mass="28353">MFINKYRKSREKNNSILVVGLDSDIDKIPKRFKDILEFNEHIVHETADLVCAYKINIAFYEKLGWKGYKVMEETIELIKQKTNVPIILDAKRGDIGNTAKAYAEAYFEKLKVDSVTVNPYMGRDAIIPFLKKGHAFILLLTSNKSANEIEVPVYSRVLELSKELELAYPKKVGIVVGATKEEFIEEISDKSGNLPWLIPGIGAQGGNPEILRSLKGKDVMVNVSRAIIFAEDVKKSAEKFKELLTKYYFD</sequence>
<keyword evidence="3" id="KW-0210">Decarboxylase</keyword>
<evidence type="ECO:0000313" key="10">
    <source>
        <dbReference type="Proteomes" id="UP000053911"/>
    </source>
</evidence>
<evidence type="ECO:0000256" key="2">
    <source>
        <dbReference type="ARBA" id="ARBA00008847"/>
    </source>
</evidence>
<dbReference type="EMBL" id="LGFD01000005">
    <property type="protein sequence ID" value="KUK18345.1"/>
    <property type="molecule type" value="Genomic_DNA"/>
</dbReference>
<comment type="catalytic activity">
    <reaction evidence="6">
        <text>orotidine 5'-phosphate + H(+) = UMP + CO2</text>
        <dbReference type="Rhea" id="RHEA:11596"/>
        <dbReference type="ChEBI" id="CHEBI:15378"/>
        <dbReference type="ChEBI" id="CHEBI:16526"/>
        <dbReference type="ChEBI" id="CHEBI:57538"/>
        <dbReference type="ChEBI" id="CHEBI:57865"/>
        <dbReference type="EC" id="4.1.1.23"/>
    </reaction>
</comment>
<name>A0A101ENS9_9EURY</name>
<dbReference type="EC" id="4.1.1.23" evidence="7"/>
<dbReference type="GO" id="GO:0006207">
    <property type="term" value="P:'de novo' pyrimidine nucleobase biosynthetic process"/>
    <property type="evidence" value="ECO:0007669"/>
    <property type="project" value="InterPro"/>
</dbReference>
<evidence type="ECO:0000256" key="7">
    <source>
        <dbReference type="NCBIfam" id="TIGR02127"/>
    </source>
</evidence>
<proteinExistence type="inferred from homology"/>
<dbReference type="CDD" id="cd04725">
    <property type="entry name" value="OMP_decarboxylase_like"/>
    <property type="match status" value="1"/>
</dbReference>
<dbReference type="SMART" id="SM00934">
    <property type="entry name" value="OMPdecase"/>
    <property type="match status" value="1"/>
</dbReference>
<dbReference type="PATRIC" id="fig|172049.5.peg.1007"/>
<dbReference type="InterPro" id="IPR011995">
    <property type="entry name" value="OMPdecase_type-2"/>
</dbReference>
<feature type="domain" description="Orotidine 5'-phosphate decarboxylase" evidence="8">
    <location>
        <begin position="16"/>
        <end position="240"/>
    </location>
</feature>
<dbReference type="NCBIfam" id="TIGR02127">
    <property type="entry name" value="pyrF_sub2"/>
    <property type="match status" value="1"/>
</dbReference>
<dbReference type="InterPro" id="IPR013785">
    <property type="entry name" value="Aldolase_TIM"/>
</dbReference>
<accession>A0A101ENS9</accession>
<dbReference type="PROSITE" id="PS00156">
    <property type="entry name" value="OMPDECASE"/>
    <property type="match status" value="1"/>
</dbReference>
<evidence type="ECO:0000256" key="1">
    <source>
        <dbReference type="ARBA" id="ARBA00004861"/>
    </source>
</evidence>
<keyword evidence="5" id="KW-0456">Lyase</keyword>
<comment type="pathway">
    <text evidence="1">Pyrimidine metabolism; UMP biosynthesis via de novo pathway; UMP from orotate: step 2/2.</text>
</comment>
<organism evidence="9 10">
    <name type="scientific">Thermococcus sibiricus</name>
    <dbReference type="NCBI Taxonomy" id="172049"/>
    <lineage>
        <taxon>Archaea</taxon>
        <taxon>Methanobacteriati</taxon>
        <taxon>Methanobacteriota</taxon>
        <taxon>Thermococci</taxon>
        <taxon>Thermococcales</taxon>
        <taxon>Thermococcaceae</taxon>
        <taxon>Thermococcus</taxon>
    </lineage>
</organism>
<dbReference type="PANTHER" id="PTHR43375:SF1">
    <property type="entry name" value="OROTIDINE 5'-PHOSPHATE DECARBOXYLASE"/>
    <property type="match status" value="1"/>
</dbReference>
<dbReference type="GO" id="GO:0004590">
    <property type="term" value="F:orotidine-5'-phosphate decarboxylase activity"/>
    <property type="evidence" value="ECO:0007669"/>
    <property type="project" value="UniProtKB-UniRule"/>
</dbReference>
<reference evidence="10" key="1">
    <citation type="journal article" date="2015" name="MBio">
        <title>Genome-Resolved Metagenomic Analysis Reveals Roles for Candidate Phyla and Other Microbial Community Members in Biogeochemical Transformations in Oil Reservoirs.</title>
        <authorList>
            <person name="Hu P."/>
            <person name="Tom L."/>
            <person name="Singh A."/>
            <person name="Thomas B.C."/>
            <person name="Baker B.J."/>
            <person name="Piceno Y.M."/>
            <person name="Andersen G.L."/>
            <person name="Banfield J.F."/>
        </authorList>
    </citation>
    <scope>NUCLEOTIDE SEQUENCE [LARGE SCALE GENOMIC DNA]</scope>
</reference>
<dbReference type="GO" id="GO:0044205">
    <property type="term" value="P:'de novo' UMP biosynthetic process"/>
    <property type="evidence" value="ECO:0007669"/>
    <property type="project" value="UniProtKB-UniPathway"/>
</dbReference>
<evidence type="ECO:0000259" key="8">
    <source>
        <dbReference type="SMART" id="SM00934"/>
    </source>
</evidence>
<dbReference type="AlphaFoldDB" id="A0A101ENS9"/>
<keyword evidence="4" id="KW-0665">Pyrimidine biosynthesis</keyword>
<evidence type="ECO:0000256" key="3">
    <source>
        <dbReference type="ARBA" id="ARBA00022793"/>
    </source>
</evidence>
<dbReference type="InterPro" id="IPR011060">
    <property type="entry name" value="RibuloseP-bd_barrel"/>
</dbReference>
<protein>
    <recommendedName>
        <fullName evidence="7">Orotidine-5'-phosphate decarboxylase</fullName>
        <ecNumber evidence="7">4.1.1.23</ecNumber>
    </recommendedName>
</protein>
<gene>
    <name evidence="9" type="ORF">XD54_0436</name>
</gene>
<comment type="similarity">
    <text evidence="2">Belongs to the OMP decarboxylase family. Type 2 subfamily.</text>
</comment>
<dbReference type="UniPathway" id="UPA00070">
    <property type="reaction ID" value="UER00120"/>
</dbReference>
<evidence type="ECO:0000313" key="9">
    <source>
        <dbReference type="EMBL" id="KUK18345.1"/>
    </source>
</evidence>
<dbReference type="PANTHER" id="PTHR43375">
    <property type="entry name" value="OROTIDINE 5'-PHOSPHATE DECARBOXYLASE"/>
    <property type="match status" value="1"/>
</dbReference>